<dbReference type="Proteomes" id="UP000679725">
    <property type="component" value="Unassembled WGS sequence"/>
</dbReference>
<evidence type="ECO:0000256" key="1">
    <source>
        <dbReference type="SAM" id="SignalP"/>
    </source>
</evidence>
<organism evidence="3 4">
    <name type="scientific">Dyadobacter linearis</name>
    <dbReference type="NCBI Taxonomy" id="2823330"/>
    <lineage>
        <taxon>Bacteria</taxon>
        <taxon>Pseudomonadati</taxon>
        <taxon>Bacteroidota</taxon>
        <taxon>Cytophagia</taxon>
        <taxon>Cytophagales</taxon>
        <taxon>Spirosomataceae</taxon>
        <taxon>Dyadobacter</taxon>
    </lineage>
</organism>
<accession>A0ABM8UKZ1</accession>
<dbReference type="PANTHER" id="PTHR19308">
    <property type="entry name" value="PHOSPHATIDYLCHOLINE TRANSFER PROTEIN"/>
    <property type="match status" value="1"/>
</dbReference>
<dbReference type="InterPro" id="IPR028347">
    <property type="entry name" value="START_dom_prot"/>
</dbReference>
<dbReference type="Gene3D" id="3.30.530.20">
    <property type="match status" value="1"/>
</dbReference>
<proteinExistence type="predicted"/>
<dbReference type="InterPro" id="IPR023393">
    <property type="entry name" value="START-like_dom_sf"/>
</dbReference>
<dbReference type="PIRSF" id="PIRSF039033">
    <property type="entry name" value="START_dom"/>
    <property type="match status" value="1"/>
</dbReference>
<comment type="caution">
    <text evidence="3">The sequence shown here is derived from an EMBL/GenBank/DDBJ whole genome shotgun (WGS) entry which is preliminary data.</text>
</comment>
<evidence type="ECO:0000259" key="2">
    <source>
        <dbReference type="PROSITE" id="PS50848"/>
    </source>
</evidence>
<feature type="signal peptide" evidence="1">
    <location>
        <begin position="1"/>
        <end position="18"/>
    </location>
</feature>
<sequence length="219" mass="24427">MKKIIVILIGILFPAAFAAAQPDWVVATEKDGVKVYSKTVPDSRIKALKAEYVMEATVEEILNLLVDIPATTKWMCHAKVCVLLKKISEQELYYYTEVSLPWPLDNRDFVTHLKITQDPVTKIVTVNSPAVAGEVAPKKGLVRVNHSQSVWKIVPAGEWKVKLEYTLRADPGGLIPAHVVNYFARQAPVETFLNMQAEIRSRREKRNANAAAKSAGAYK</sequence>
<feature type="chain" id="PRO_5045940149" description="START domain-containing protein" evidence="1">
    <location>
        <begin position="19"/>
        <end position="219"/>
    </location>
</feature>
<evidence type="ECO:0000313" key="4">
    <source>
        <dbReference type="Proteomes" id="UP000679725"/>
    </source>
</evidence>
<evidence type="ECO:0000313" key="3">
    <source>
        <dbReference type="EMBL" id="CAG5068170.1"/>
    </source>
</evidence>
<dbReference type="RefSeq" id="WP_215232279.1">
    <property type="nucleotide sequence ID" value="NZ_CAJRAU010000001.1"/>
</dbReference>
<dbReference type="PROSITE" id="PS50848">
    <property type="entry name" value="START"/>
    <property type="match status" value="1"/>
</dbReference>
<dbReference type="PANTHER" id="PTHR19308:SF14">
    <property type="entry name" value="START DOMAIN-CONTAINING PROTEIN"/>
    <property type="match status" value="1"/>
</dbReference>
<dbReference type="Pfam" id="PF01852">
    <property type="entry name" value="START"/>
    <property type="match status" value="1"/>
</dbReference>
<reference evidence="3 4" key="1">
    <citation type="submission" date="2021-04" db="EMBL/GenBank/DDBJ databases">
        <authorList>
            <person name="Rodrigo-Torres L."/>
            <person name="Arahal R. D."/>
            <person name="Lucena T."/>
        </authorList>
    </citation>
    <scope>NUCLEOTIDE SEQUENCE [LARGE SCALE GENOMIC DNA]</scope>
    <source>
        <strain evidence="3 4">CECT 9623</strain>
    </source>
</reference>
<protein>
    <recommendedName>
        <fullName evidence="2">START domain-containing protein</fullName>
    </recommendedName>
</protein>
<dbReference type="InterPro" id="IPR051213">
    <property type="entry name" value="START_lipid_transfer"/>
</dbReference>
<keyword evidence="4" id="KW-1185">Reference proteome</keyword>
<gene>
    <name evidence="3" type="ORF">DYBT9623_00899</name>
</gene>
<dbReference type="SUPFAM" id="SSF55961">
    <property type="entry name" value="Bet v1-like"/>
    <property type="match status" value="1"/>
</dbReference>
<dbReference type="InterPro" id="IPR002913">
    <property type="entry name" value="START_lipid-bd_dom"/>
</dbReference>
<dbReference type="EMBL" id="CAJRAU010000001">
    <property type="protein sequence ID" value="CAG5068170.1"/>
    <property type="molecule type" value="Genomic_DNA"/>
</dbReference>
<feature type="domain" description="START" evidence="2">
    <location>
        <begin position="21"/>
        <end position="204"/>
    </location>
</feature>
<dbReference type="SMART" id="SM00234">
    <property type="entry name" value="START"/>
    <property type="match status" value="1"/>
</dbReference>
<name>A0ABM8UKZ1_9BACT</name>
<keyword evidence="1" id="KW-0732">Signal</keyword>